<dbReference type="InterPro" id="IPR032887">
    <property type="entry name" value="DusB"/>
</dbReference>
<dbReference type="GO" id="GO:0050660">
    <property type="term" value="F:flavin adenine dinucleotide binding"/>
    <property type="evidence" value="ECO:0007669"/>
    <property type="project" value="InterPro"/>
</dbReference>
<evidence type="ECO:0000256" key="6">
    <source>
        <dbReference type="ARBA" id="ARBA00022694"/>
    </source>
</evidence>
<comment type="cofactor">
    <cofactor evidence="1 12 13 15">
        <name>FMN</name>
        <dbReference type="ChEBI" id="CHEBI:58210"/>
    </cofactor>
</comment>
<evidence type="ECO:0000313" key="17">
    <source>
        <dbReference type="EMBL" id="ARP96278.1"/>
    </source>
</evidence>
<dbReference type="InterPro" id="IPR001269">
    <property type="entry name" value="DUS_fam"/>
</dbReference>
<feature type="binding site" evidence="12 15">
    <location>
        <begin position="16"/>
        <end position="18"/>
    </location>
    <ligand>
        <name>FMN</name>
        <dbReference type="ChEBI" id="CHEBI:58210"/>
    </ligand>
</feature>
<evidence type="ECO:0000313" key="18">
    <source>
        <dbReference type="Proteomes" id="UP000194161"/>
    </source>
</evidence>
<dbReference type="NCBIfam" id="TIGR00737">
    <property type="entry name" value="nifR3_yhdG"/>
    <property type="match status" value="1"/>
</dbReference>
<feature type="binding site" evidence="12 15">
    <location>
        <position position="70"/>
    </location>
    <ligand>
        <name>FMN</name>
        <dbReference type="ChEBI" id="CHEBI:58210"/>
    </ligand>
</feature>
<dbReference type="PANTHER" id="PTHR45846">
    <property type="entry name" value="TRNA-DIHYDROURIDINE(47) SYNTHASE [NAD(P)(+)]-LIKE"/>
    <property type="match status" value="1"/>
</dbReference>
<dbReference type="PIRSF" id="PIRSF006621">
    <property type="entry name" value="Dus"/>
    <property type="match status" value="1"/>
</dbReference>
<dbReference type="InterPro" id="IPR013785">
    <property type="entry name" value="Aldolase_TIM"/>
</dbReference>
<proteinExistence type="inferred from homology"/>
<feature type="binding site" evidence="12 15">
    <location>
        <begin position="227"/>
        <end position="228"/>
    </location>
    <ligand>
        <name>FMN</name>
        <dbReference type="ChEBI" id="CHEBI:58210"/>
    </ligand>
</feature>
<evidence type="ECO:0000256" key="10">
    <source>
        <dbReference type="ARBA" id="ARBA00048205"/>
    </source>
</evidence>
<dbReference type="Pfam" id="PF01207">
    <property type="entry name" value="Dus"/>
    <property type="match status" value="1"/>
</dbReference>
<dbReference type="GO" id="GO:0000049">
    <property type="term" value="F:tRNA binding"/>
    <property type="evidence" value="ECO:0007669"/>
    <property type="project" value="UniProtKB-UniRule"/>
</dbReference>
<keyword evidence="6 12" id="KW-0819">tRNA processing</keyword>
<evidence type="ECO:0000256" key="12">
    <source>
        <dbReference type="HAMAP-Rule" id="MF_02042"/>
    </source>
</evidence>
<evidence type="ECO:0000256" key="15">
    <source>
        <dbReference type="PIRSR" id="PIRSR006621-2"/>
    </source>
</evidence>
<dbReference type="PANTHER" id="PTHR45846:SF1">
    <property type="entry name" value="TRNA-DIHYDROURIDINE(47) SYNTHASE [NAD(P)(+)]-LIKE"/>
    <property type="match status" value="1"/>
</dbReference>
<protein>
    <recommendedName>
        <fullName evidence="12">tRNA-dihydrouridine synthase B</fullName>
        <ecNumber evidence="12">1.3.1.-</ecNumber>
    </recommendedName>
</protein>
<dbReference type="KEGG" id="bgm:CAL15_19005"/>
<dbReference type="InterPro" id="IPR004652">
    <property type="entry name" value="DusB-like"/>
</dbReference>
<evidence type="ECO:0000256" key="5">
    <source>
        <dbReference type="ARBA" id="ARBA00022643"/>
    </source>
</evidence>
<dbReference type="InterPro" id="IPR024036">
    <property type="entry name" value="tRNA-dHydroUridine_Synthase_C"/>
</dbReference>
<keyword evidence="18" id="KW-1185">Reference proteome</keyword>
<dbReference type="RefSeq" id="WP_086079928.1">
    <property type="nucleotide sequence ID" value="NZ_CP021111.1"/>
</dbReference>
<dbReference type="EC" id="1.3.1.-" evidence="12"/>
<comment type="function">
    <text evidence="2 12 13">Catalyzes the synthesis of 5,6-dihydrouridine (D), a modified base found in the D-loop of most tRNAs, via the reduction of the C5-C6 double bond in target uridines.</text>
</comment>
<keyword evidence="9 12" id="KW-0560">Oxidoreductase</keyword>
<gene>
    <name evidence="12" type="primary">dusB</name>
    <name evidence="17" type="ORF">CAL15_19005</name>
</gene>
<keyword evidence="3 12" id="KW-0820">tRNA-binding</keyword>
<evidence type="ECO:0000259" key="16">
    <source>
        <dbReference type="Pfam" id="PF01207"/>
    </source>
</evidence>
<dbReference type="EMBL" id="CP021111">
    <property type="protein sequence ID" value="ARP96278.1"/>
    <property type="molecule type" value="Genomic_DNA"/>
</dbReference>
<dbReference type="PROSITE" id="PS01136">
    <property type="entry name" value="UPF0034"/>
    <property type="match status" value="1"/>
</dbReference>
<evidence type="ECO:0000256" key="11">
    <source>
        <dbReference type="ARBA" id="ARBA00048802"/>
    </source>
</evidence>
<dbReference type="STRING" id="463040.CAL15_19005"/>
<dbReference type="Gene3D" id="1.10.1200.80">
    <property type="entry name" value="Putative flavin oxidoreducatase, domain 2"/>
    <property type="match status" value="1"/>
</dbReference>
<accession>A0A1W6ZFT3</accession>
<dbReference type="GO" id="GO:0017150">
    <property type="term" value="F:tRNA dihydrouridine synthase activity"/>
    <property type="evidence" value="ECO:0007669"/>
    <property type="project" value="UniProtKB-UniRule"/>
</dbReference>
<evidence type="ECO:0000256" key="3">
    <source>
        <dbReference type="ARBA" id="ARBA00022555"/>
    </source>
</evidence>
<dbReference type="OrthoDB" id="9764501at2"/>
<keyword evidence="4 12" id="KW-0285">Flavoprotein</keyword>
<organism evidence="17 18">
    <name type="scientific">Bordetella genomosp. 13</name>
    <dbReference type="NCBI Taxonomy" id="463040"/>
    <lineage>
        <taxon>Bacteria</taxon>
        <taxon>Pseudomonadati</taxon>
        <taxon>Pseudomonadota</taxon>
        <taxon>Betaproteobacteria</taxon>
        <taxon>Burkholderiales</taxon>
        <taxon>Alcaligenaceae</taxon>
        <taxon>Bordetella</taxon>
    </lineage>
</organism>
<dbReference type="InterPro" id="IPR035587">
    <property type="entry name" value="DUS-like_FMN-bd"/>
</dbReference>
<evidence type="ECO:0000256" key="1">
    <source>
        <dbReference type="ARBA" id="ARBA00001917"/>
    </source>
</evidence>
<feature type="binding site" evidence="12">
    <location>
        <begin position="203"/>
        <end position="205"/>
    </location>
    <ligand>
        <name>FMN</name>
        <dbReference type="ChEBI" id="CHEBI:58210"/>
    </ligand>
</feature>
<evidence type="ECO:0000256" key="13">
    <source>
        <dbReference type="PIRNR" id="PIRNR006621"/>
    </source>
</evidence>
<feature type="active site" description="Proton donor" evidence="12 14">
    <location>
        <position position="100"/>
    </location>
</feature>
<dbReference type="CDD" id="cd02801">
    <property type="entry name" value="DUS_like_FMN"/>
    <property type="match status" value="1"/>
</dbReference>
<dbReference type="AlphaFoldDB" id="A0A1W6ZFT3"/>
<dbReference type="Gene3D" id="3.20.20.70">
    <property type="entry name" value="Aldolase class I"/>
    <property type="match status" value="1"/>
</dbReference>
<dbReference type="GO" id="GO:0010181">
    <property type="term" value="F:FMN binding"/>
    <property type="evidence" value="ECO:0007669"/>
    <property type="project" value="UniProtKB-UniRule"/>
</dbReference>
<keyword evidence="15" id="KW-0547">Nucleotide-binding</keyword>
<comment type="catalytic activity">
    <reaction evidence="10 12">
        <text>a 5,6-dihydrouridine in tRNA + NADP(+) = a uridine in tRNA + NADPH + H(+)</text>
        <dbReference type="Rhea" id="RHEA:23624"/>
        <dbReference type="Rhea" id="RHEA-COMP:13339"/>
        <dbReference type="Rhea" id="RHEA-COMP:13887"/>
        <dbReference type="ChEBI" id="CHEBI:15378"/>
        <dbReference type="ChEBI" id="CHEBI:57783"/>
        <dbReference type="ChEBI" id="CHEBI:58349"/>
        <dbReference type="ChEBI" id="CHEBI:65315"/>
        <dbReference type="ChEBI" id="CHEBI:74443"/>
    </reaction>
</comment>
<feature type="domain" description="DUS-like FMN-binding" evidence="16">
    <location>
        <begin position="14"/>
        <end position="315"/>
    </location>
</feature>
<dbReference type="HAMAP" id="MF_02042">
    <property type="entry name" value="DusB_subfam"/>
    <property type="match status" value="1"/>
</dbReference>
<feature type="binding site" evidence="15">
    <location>
        <position position="172"/>
    </location>
    <ligand>
        <name>FMN</name>
        <dbReference type="ChEBI" id="CHEBI:58210"/>
    </ligand>
</feature>
<comment type="catalytic activity">
    <reaction evidence="11 12">
        <text>a 5,6-dihydrouridine in tRNA + NAD(+) = a uridine in tRNA + NADH + H(+)</text>
        <dbReference type="Rhea" id="RHEA:54452"/>
        <dbReference type="Rhea" id="RHEA-COMP:13339"/>
        <dbReference type="Rhea" id="RHEA-COMP:13887"/>
        <dbReference type="ChEBI" id="CHEBI:15378"/>
        <dbReference type="ChEBI" id="CHEBI:57540"/>
        <dbReference type="ChEBI" id="CHEBI:57945"/>
        <dbReference type="ChEBI" id="CHEBI:65315"/>
        <dbReference type="ChEBI" id="CHEBI:74443"/>
    </reaction>
</comment>
<keyword evidence="8 12" id="KW-0694">RNA-binding</keyword>
<keyword evidence="5 12" id="KW-0288">FMN</keyword>
<evidence type="ECO:0000256" key="2">
    <source>
        <dbReference type="ARBA" id="ARBA00002790"/>
    </source>
</evidence>
<comment type="similarity">
    <text evidence="13">Belongs to the dus family.</text>
</comment>
<dbReference type="InterPro" id="IPR018517">
    <property type="entry name" value="tRNA_hU_synthase_CS"/>
</dbReference>
<evidence type="ECO:0000256" key="7">
    <source>
        <dbReference type="ARBA" id="ARBA00022857"/>
    </source>
</evidence>
<feature type="binding site" evidence="12 15">
    <location>
        <position position="142"/>
    </location>
    <ligand>
        <name>FMN</name>
        <dbReference type="ChEBI" id="CHEBI:58210"/>
    </ligand>
</feature>
<sequence length="342" mass="37041">MRIGPWTLPNNVLVAPMAGVTDRPYRQLCKRLGAGYAVSEMAASNPRLWESVKTSRRLNHDGEIDPVSVQIAGADPAMMAEAAAFNVSRGARIIDINMGCPVKKVCNLASGSALLRHEDLIARILDAVVAACAPLGVPVTLKTRTGWDRTSRNALRVALLAQEAGIAALTLHGRTRADLYTGEAEYDTIREVKAALRIPVVANGDIDSPEKAKAVLDYTGADAVMIGRAAQGRPWIFREVDHFLRTGAKLSPPTTAEMRDLLLEHLDDHYRFYGEHTGVRTARKHIGWYLDGLPGAEEFRARMNLIDNTAEQSRAVASWFDGLVRGQAPAPAAGPVPARLAA</sequence>
<evidence type="ECO:0000256" key="8">
    <source>
        <dbReference type="ARBA" id="ARBA00022884"/>
    </source>
</evidence>
<reference evidence="17 18" key="1">
    <citation type="submission" date="2017-05" db="EMBL/GenBank/DDBJ databases">
        <title>Complete and WGS of Bordetella genogroups.</title>
        <authorList>
            <person name="Spilker T."/>
            <person name="LiPuma J."/>
        </authorList>
    </citation>
    <scope>NUCLEOTIDE SEQUENCE [LARGE SCALE GENOMIC DNA]</scope>
    <source>
        <strain evidence="17 18">AU7206</strain>
    </source>
</reference>
<evidence type="ECO:0000256" key="4">
    <source>
        <dbReference type="ARBA" id="ARBA00022630"/>
    </source>
</evidence>
<evidence type="ECO:0000256" key="9">
    <source>
        <dbReference type="ARBA" id="ARBA00023002"/>
    </source>
</evidence>
<name>A0A1W6ZFT3_9BORD</name>
<dbReference type="SUPFAM" id="SSF51395">
    <property type="entry name" value="FMN-linked oxidoreductases"/>
    <property type="match status" value="1"/>
</dbReference>
<evidence type="ECO:0000256" key="14">
    <source>
        <dbReference type="PIRSR" id="PIRSR006621-1"/>
    </source>
</evidence>
<dbReference type="Proteomes" id="UP000194161">
    <property type="component" value="Chromosome"/>
</dbReference>
<keyword evidence="7 12" id="KW-0521">NADP</keyword>
<comment type="similarity">
    <text evidence="12">Belongs to the Dus family. DusB subfamily.</text>
</comment>